<keyword evidence="16" id="KW-1185">Reference proteome</keyword>
<feature type="repeat" description="CXXCXGXG motif" evidence="11">
    <location>
        <begin position="221"/>
        <end position="228"/>
    </location>
</feature>
<dbReference type="GO" id="GO:0051082">
    <property type="term" value="F:unfolded protein binding"/>
    <property type="evidence" value="ECO:0007669"/>
    <property type="project" value="UniProtKB-UniRule"/>
</dbReference>
<dbReference type="PROSITE" id="PS51188">
    <property type="entry name" value="ZF_CR"/>
    <property type="match status" value="1"/>
</dbReference>
<gene>
    <name evidence="11 15" type="primary">dnaJ</name>
    <name evidence="15" type="ORF">GCM10010185_62560</name>
</gene>
<keyword evidence="3 11" id="KW-0479">Metal-binding</keyword>
<keyword evidence="4 11" id="KW-0677">Repeat</keyword>
<comment type="domain">
    <text evidence="11">The J domain is necessary and sufficient to stimulate DnaK ATPase activity. Zinc center 1 plays an important role in the autonomous, DnaK-independent chaperone activity of DnaJ. Zinc center 2 is essential for interaction with DnaK and for DnaJ activity.</text>
</comment>
<comment type="subunit">
    <text evidence="11">Homodimer.</text>
</comment>
<evidence type="ECO:0000256" key="11">
    <source>
        <dbReference type="HAMAP-Rule" id="MF_01152"/>
    </source>
</evidence>
<dbReference type="Proteomes" id="UP000639606">
    <property type="component" value="Unassembled WGS sequence"/>
</dbReference>
<dbReference type="PANTHER" id="PTHR43096">
    <property type="entry name" value="DNAJ HOMOLOG 1, MITOCHONDRIAL-RELATED"/>
    <property type="match status" value="1"/>
</dbReference>
<dbReference type="InterPro" id="IPR001305">
    <property type="entry name" value="HSP_DnaJ_Cys-rich_dom"/>
</dbReference>
<evidence type="ECO:0000256" key="2">
    <source>
        <dbReference type="ARBA" id="ARBA00022705"/>
    </source>
</evidence>
<feature type="binding site" evidence="11">
    <location>
        <position position="207"/>
    </location>
    <ligand>
        <name>Zn(2+)</name>
        <dbReference type="ChEBI" id="CHEBI:29105"/>
        <label>2</label>
    </ligand>
</feature>
<keyword evidence="8 11" id="KW-0143">Chaperone</keyword>
<feature type="binding site" evidence="11">
    <location>
        <position position="168"/>
    </location>
    <ligand>
        <name>Zn(2+)</name>
        <dbReference type="ChEBI" id="CHEBI:29105"/>
        <label>1</label>
    </ligand>
</feature>
<keyword evidence="6 11" id="KW-0862">Zinc</keyword>
<evidence type="ECO:0000256" key="5">
    <source>
        <dbReference type="ARBA" id="ARBA00022771"/>
    </source>
</evidence>
<comment type="caution">
    <text evidence="15">The sequence shown here is derived from an EMBL/GenBank/DDBJ whole genome shotgun (WGS) entry which is preliminary data.</text>
</comment>
<dbReference type="PANTHER" id="PTHR43096:SF54">
    <property type="entry name" value="CHAPERONE PROTEIN DNAJ 1"/>
    <property type="match status" value="1"/>
</dbReference>
<evidence type="ECO:0000256" key="9">
    <source>
        <dbReference type="ARBA" id="ARBA00061004"/>
    </source>
</evidence>
<feature type="binding site" evidence="11">
    <location>
        <position position="185"/>
    </location>
    <ligand>
        <name>Zn(2+)</name>
        <dbReference type="ChEBI" id="CHEBI:29105"/>
        <label>2</label>
    </ligand>
</feature>
<feature type="repeat" description="CXXCXGXG motif" evidence="11">
    <location>
        <begin position="168"/>
        <end position="175"/>
    </location>
</feature>
<dbReference type="EMBL" id="BMRG01000020">
    <property type="protein sequence ID" value="GGP80219.1"/>
    <property type="molecule type" value="Genomic_DNA"/>
</dbReference>
<dbReference type="Gene3D" id="1.10.287.110">
    <property type="entry name" value="DnaJ domain"/>
    <property type="match status" value="1"/>
</dbReference>
<evidence type="ECO:0000256" key="1">
    <source>
        <dbReference type="ARBA" id="ARBA00022490"/>
    </source>
</evidence>
<feature type="zinc finger region" description="CR-type" evidence="12">
    <location>
        <begin position="155"/>
        <end position="233"/>
    </location>
</feature>
<evidence type="ECO:0000256" key="7">
    <source>
        <dbReference type="ARBA" id="ARBA00023016"/>
    </source>
</evidence>
<dbReference type="InterPro" id="IPR036869">
    <property type="entry name" value="J_dom_sf"/>
</dbReference>
<proteinExistence type="inferred from homology"/>
<evidence type="ECO:0000256" key="12">
    <source>
        <dbReference type="PROSITE-ProRule" id="PRU00546"/>
    </source>
</evidence>
<dbReference type="NCBIfam" id="NF008035">
    <property type="entry name" value="PRK10767.1"/>
    <property type="match status" value="1"/>
</dbReference>
<dbReference type="Pfam" id="PF00684">
    <property type="entry name" value="DnaJ_CXXCXGXG"/>
    <property type="match status" value="1"/>
</dbReference>
<evidence type="ECO:0000259" key="14">
    <source>
        <dbReference type="PROSITE" id="PS51188"/>
    </source>
</evidence>
<evidence type="ECO:0000256" key="8">
    <source>
        <dbReference type="ARBA" id="ARBA00023186"/>
    </source>
</evidence>
<dbReference type="Gene3D" id="2.60.260.20">
    <property type="entry name" value="Urease metallochaperone UreE, N-terminal domain"/>
    <property type="match status" value="2"/>
</dbReference>
<evidence type="ECO:0000313" key="16">
    <source>
        <dbReference type="Proteomes" id="UP000639606"/>
    </source>
</evidence>
<dbReference type="NCBIfam" id="TIGR02349">
    <property type="entry name" value="DnaJ_bact"/>
    <property type="match status" value="1"/>
</dbReference>
<dbReference type="CDD" id="cd06257">
    <property type="entry name" value="DnaJ"/>
    <property type="match status" value="1"/>
</dbReference>
<keyword evidence="1 11" id="KW-0963">Cytoplasm</keyword>
<reference evidence="15" key="2">
    <citation type="submission" date="2020-09" db="EMBL/GenBank/DDBJ databases">
        <authorList>
            <person name="Sun Q."/>
            <person name="Ohkuma M."/>
        </authorList>
    </citation>
    <scope>NUCLEOTIDE SEQUENCE</scope>
    <source>
        <strain evidence="15">JCM 3313</strain>
    </source>
</reference>
<dbReference type="GO" id="GO:0009408">
    <property type="term" value="P:response to heat"/>
    <property type="evidence" value="ECO:0007669"/>
    <property type="project" value="InterPro"/>
</dbReference>
<dbReference type="GO" id="GO:0008270">
    <property type="term" value="F:zinc ion binding"/>
    <property type="evidence" value="ECO:0007669"/>
    <property type="project" value="UniProtKB-UniRule"/>
</dbReference>
<feature type="binding site" evidence="11">
    <location>
        <position position="188"/>
    </location>
    <ligand>
        <name>Zn(2+)</name>
        <dbReference type="ChEBI" id="CHEBI:29105"/>
        <label>2</label>
    </ligand>
</feature>
<keyword evidence="7 11" id="KW-0346">Stress response</keyword>
<dbReference type="GO" id="GO:0042026">
    <property type="term" value="P:protein refolding"/>
    <property type="evidence" value="ECO:0007669"/>
    <property type="project" value="TreeGrafter"/>
</dbReference>
<comment type="subcellular location">
    <subcellularLocation>
        <location evidence="11">Cytoplasm</location>
    </subcellularLocation>
</comment>
<dbReference type="NCBIfam" id="NF010872">
    <property type="entry name" value="PRK14279.1"/>
    <property type="match status" value="1"/>
</dbReference>
<evidence type="ECO:0000256" key="6">
    <source>
        <dbReference type="ARBA" id="ARBA00022833"/>
    </source>
</evidence>
<evidence type="ECO:0000259" key="13">
    <source>
        <dbReference type="PROSITE" id="PS50076"/>
    </source>
</evidence>
<dbReference type="GO" id="GO:0005737">
    <property type="term" value="C:cytoplasm"/>
    <property type="evidence" value="ECO:0007669"/>
    <property type="project" value="UniProtKB-SubCell"/>
</dbReference>
<evidence type="ECO:0000313" key="15">
    <source>
        <dbReference type="EMBL" id="GGP80219.1"/>
    </source>
</evidence>
<dbReference type="SUPFAM" id="SSF57938">
    <property type="entry name" value="DnaJ/Hsp40 cysteine-rich domain"/>
    <property type="match status" value="1"/>
</dbReference>
<dbReference type="AlphaFoldDB" id="A0A918ASR3"/>
<dbReference type="HAMAP" id="MF_01152">
    <property type="entry name" value="DnaJ"/>
    <property type="match status" value="1"/>
</dbReference>
<keyword evidence="5 11" id="KW-0863">Zinc-finger</keyword>
<dbReference type="InterPro" id="IPR036410">
    <property type="entry name" value="HSP_DnaJ_Cys-rich_dom_sf"/>
</dbReference>
<evidence type="ECO:0000256" key="4">
    <source>
        <dbReference type="ARBA" id="ARBA00022737"/>
    </source>
</evidence>
<sequence>MSARDWIEKDFYRELGVSSDASAEEIKKAYRKLARELHPDANPGDTKAEARFKAVSEAYGVLSDAAKRKQYDEARRLFAGGGGFPGGFGGGGGFDVGDLFGRAGAQPGGMGGGLGDLLGGLFNRRGGGAASATRPRRGEDVETDVRIDFTEAVRGATVPMRLSSPAACGTCGGSGARPGTTPRTCANCGGAGLVTRSQGAFAFSEPCQDCRGTGRVVDDPCPECGGDGVSTRTRTLTIRIPAGVDDGQRIRLAGQGEPGRNGGPTGDLYVRVHVNPHPVFGRAGNDLTVTVPVTFPELALGTTLTVPTLEGKVTVKVPAGTASGRVMRAKGKGIARRDGQVGDLLITLQVAVPNNMDAKAREALENYALATAGHDPRPDLNALLEEKGRS</sequence>
<organism evidence="15 16">
    <name type="scientific">Saccharothrix coeruleofusca</name>
    <dbReference type="NCBI Taxonomy" id="33919"/>
    <lineage>
        <taxon>Bacteria</taxon>
        <taxon>Bacillati</taxon>
        <taxon>Actinomycetota</taxon>
        <taxon>Actinomycetes</taxon>
        <taxon>Pseudonocardiales</taxon>
        <taxon>Pseudonocardiaceae</taxon>
        <taxon>Saccharothrix</taxon>
    </lineage>
</organism>
<dbReference type="GO" id="GO:0031072">
    <property type="term" value="F:heat shock protein binding"/>
    <property type="evidence" value="ECO:0007669"/>
    <property type="project" value="InterPro"/>
</dbReference>
<reference evidence="15" key="1">
    <citation type="journal article" date="2014" name="Int. J. Syst. Evol. Microbiol.">
        <title>Complete genome sequence of Corynebacterium casei LMG S-19264T (=DSM 44701T), isolated from a smear-ripened cheese.</title>
        <authorList>
            <consortium name="US DOE Joint Genome Institute (JGI-PGF)"/>
            <person name="Walter F."/>
            <person name="Albersmeier A."/>
            <person name="Kalinowski J."/>
            <person name="Ruckert C."/>
        </authorList>
    </citation>
    <scope>NUCLEOTIDE SEQUENCE</scope>
    <source>
        <strain evidence="15">JCM 3313</strain>
    </source>
</reference>
<dbReference type="PROSITE" id="PS50076">
    <property type="entry name" value="DNAJ_2"/>
    <property type="match status" value="1"/>
</dbReference>
<dbReference type="Gene3D" id="2.10.230.10">
    <property type="entry name" value="Heat shock protein DnaJ, cysteine-rich domain"/>
    <property type="match status" value="1"/>
</dbReference>
<dbReference type="InterPro" id="IPR012724">
    <property type="entry name" value="DnaJ"/>
</dbReference>
<feature type="domain" description="J" evidence="13">
    <location>
        <begin position="10"/>
        <end position="75"/>
    </location>
</feature>
<feature type="binding site" evidence="11">
    <location>
        <position position="210"/>
    </location>
    <ligand>
        <name>Zn(2+)</name>
        <dbReference type="ChEBI" id="CHEBI:29105"/>
        <label>2</label>
    </ligand>
</feature>
<dbReference type="Pfam" id="PF00226">
    <property type="entry name" value="DnaJ"/>
    <property type="match status" value="1"/>
</dbReference>
<dbReference type="GO" id="GO:0005524">
    <property type="term" value="F:ATP binding"/>
    <property type="evidence" value="ECO:0007669"/>
    <property type="project" value="InterPro"/>
</dbReference>
<comment type="cofactor">
    <cofactor evidence="11">
        <name>Zn(2+)</name>
        <dbReference type="ChEBI" id="CHEBI:29105"/>
    </cofactor>
    <text evidence="11">Binds 2 Zn(2+) ions per monomer.</text>
</comment>
<protein>
    <recommendedName>
        <fullName evidence="10 11">Chaperone protein DnaJ</fullName>
    </recommendedName>
</protein>
<accession>A0A918ASR3</accession>
<dbReference type="InterPro" id="IPR001623">
    <property type="entry name" value="DnaJ_domain"/>
</dbReference>
<feature type="binding site" evidence="11">
    <location>
        <position position="171"/>
    </location>
    <ligand>
        <name>Zn(2+)</name>
        <dbReference type="ChEBI" id="CHEBI:29105"/>
        <label>1</label>
    </ligand>
</feature>
<feature type="repeat" description="CXXCXGXG motif" evidence="11">
    <location>
        <begin position="207"/>
        <end position="214"/>
    </location>
</feature>
<dbReference type="Pfam" id="PF01556">
    <property type="entry name" value="DnaJ_C"/>
    <property type="match status" value="1"/>
</dbReference>
<dbReference type="PRINTS" id="PR00625">
    <property type="entry name" value="JDOMAIN"/>
</dbReference>
<dbReference type="FunFam" id="2.60.260.20:FF:000005">
    <property type="entry name" value="Chaperone protein dnaJ 1, mitochondrial"/>
    <property type="match status" value="1"/>
</dbReference>
<feature type="binding site" evidence="11">
    <location>
        <position position="221"/>
    </location>
    <ligand>
        <name>Zn(2+)</name>
        <dbReference type="ChEBI" id="CHEBI:29105"/>
        <label>1</label>
    </ligand>
</feature>
<name>A0A918ASR3_9PSEU</name>
<dbReference type="InterPro" id="IPR008971">
    <property type="entry name" value="HSP40/DnaJ_pept-bd"/>
</dbReference>
<evidence type="ECO:0000256" key="10">
    <source>
        <dbReference type="ARBA" id="ARBA00067609"/>
    </source>
</evidence>
<comment type="similarity">
    <text evidence="9 11">Belongs to the DnaJ family.</text>
</comment>
<dbReference type="GO" id="GO:0006260">
    <property type="term" value="P:DNA replication"/>
    <property type="evidence" value="ECO:0007669"/>
    <property type="project" value="UniProtKB-KW"/>
</dbReference>
<dbReference type="SUPFAM" id="SSF46565">
    <property type="entry name" value="Chaperone J-domain"/>
    <property type="match status" value="1"/>
</dbReference>
<dbReference type="RefSeq" id="WP_189226935.1">
    <property type="nucleotide sequence ID" value="NZ_BMRG01000020.1"/>
</dbReference>
<feature type="repeat" description="CXXCXGXG motif" evidence="11">
    <location>
        <begin position="185"/>
        <end position="192"/>
    </location>
</feature>
<evidence type="ECO:0000256" key="3">
    <source>
        <dbReference type="ARBA" id="ARBA00022723"/>
    </source>
</evidence>
<dbReference type="CDD" id="cd10719">
    <property type="entry name" value="DnaJ_zf"/>
    <property type="match status" value="1"/>
</dbReference>
<feature type="binding site" evidence="11">
    <location>
        <position position="224"/>
    </location>
    <ligand>
        <name>Zn(2+)</name>
        <dbReference type="ChEBI" id="CHEBI:29105"/>
        <label>1</label>
    </ligand>
</feature>
<comment type="function">
    <text evidence="11">Participates actively in the response to hyperosmotic and heat shock by preventing the aggregation of stress-denatured proteins and by disaggregating proteins, also in an autonomous, DnaK-independent fashion. Unfolded proteins bind initially to DnaJ; upon interaction with the DnaJ-bound protein, DnaK hydrolyzes its bound ATP, resulting in the formation of a stable complex. GrpE releases ADP from DnaK; ATP binding to DnaK triggers the release of the substrate protein, thus completing the reaction cycle. Several rounds of ATP-dependent interactions between DnaJ, DnaK and GrpE are required for fully efficient folding. Also involved, together with DnaK and GrpE, in the DNA replication of plasmids through activation of initiation proteins.</text>
</comment>
<dbReference type="InterPro" id="IPR002939">
    <property type="entry name" value="DnaJ_C"/>
</dbReference>
<dbReference type="FunFam" id="2.10.230.10:FF:000002">
    <property type="entry name" value="Molecular chaperone DnaJ"/>
    <property type="match status" value="1"/>
</dbReference>
<dbReference type="CDD" id="cd10747">
    <property type="entry name" value="DnaJ_C"/>
    <property type="match status" value="1"/>
</dbReference>
<feature type="domain" description="CR-type" evidence="14">
    <location>
        <begin position="155"/>
        <end position="233"/>
    </location>
</feature>
<dbReference type="SMART" id="SM00271">
    <property type="entry name" value="DnaJ"/>
    <property type="match status" value="1"/>
</dbReference>
<keyword evidence="2 11" id="KW-0235">DNA replication</keyword>
<dbReference type="SUPFAM" id="SSF49493">
    <property type="entry name" value="HSP40/DnaJ peptide-binding domain"/>
    <property type="match status" value="2"/>
</dbReference>